<evidence type="ECO:0008006" key="5">
    <source>
        <dbReference type="Google" id="ProtNLM"/>
    </source>
</evidence>
<organism evidence="3 4">
    <name type="scientific">Exiguobacterium profundum</name>
    <dbReference type="NCBI Taxonomy" id="307643"/>
    <lineage>
        <taxon>Bacteria</taxon>
        <taxon>Bacillati</taxon>
        <taxon>Bacillota</taxon>
        <taxon>Bacilli</taxon>
        <taxon>Bacillales</taxon>
        <taxon>Bacillales Family XII. Incertae Sedis</taxon>
        <taxon>Exiguobacterium</taxon>
    </lineage>
</organism>
<feature type="signal peptide" evidence="2">
    <location>
        <begin position="1"/>
        <end position="24"/>
    </location>
</feature>
<evidence type="ECO:0000313" key="4">
    <source>
        <dbReference type="Proteomes" id="UP001219957"/>
    </source>
</evidence>
<dbReference type="RefSeq" id="WP_275060334.1">
    <property type="nucleotide sequence ID" value="NZ_CP109617.1"/>
</dbReference>
<dbReference type="InterPro" id="IPR014755">
    <property type="entry name" value="Cu-Rt/internalin_Ig-like"/>
</dbReference>
<dbReference type="Proteomes" id="UP001219957">
    <property type="component" value="Chromosome"/>
</dbReference>
<gene>
    <name evidence="3" type="ORF">OE059_03155</name>
</gene>
<proteinExistence type="predicted"/>
<reference evidence="3 4" key="1">
    <citation type="submission" date="2022-10" db="EMBL/GenBank/DDBJ databases">
        <title>Complete genome sequence of Exiguobacterium profundum TSS-3 isolated from an extremely saline-alkaline spring located in Ixtapa, Chiapas-Mexico.</title>
        <authorList>
            <person name="Rincon-Rosales R."/>
            <person name="Rogel M.A."/>
            <person name="Rincon-Molina C.I."/>
            <person name="Guerrero G."/>
            <person name="Manzano-Gomez L.A."/>
            <person name="Lopez-Lopez A."/>
            <person name="Rincon Molina F.A."/>
            <person name="Martinez-Romero E."/>
        </authorList>
    </citation>
    <scope>NUCLEOTIDE SEQUENCE [LARGE SCALE GENOMIC DNA]</scope>
    <source>
        <strain evidence="3 4">TSS-3</strain>
    </source>
</reference>
<evidence type="ECO:0000256" key="1">
    <source>
        <dbReference type="ARBA" id="ARBA00022729"/>
    </source>
</evidence>
<protein>
    <recommendedName>
        <fullName evidence="5">Ig-like domain-containing protein</fullName>
    </recommendedName>
</protein>
<feature type="chain" id="PRO_5045976356" description="Ig-like domain-containing protein" evidence="2">
    <location>
        <begin position="25"/>
        <end position="913"/>
    </location>
</feature>
<keyword evidence="1 2" id="KW-0732">Signal</keyword>
<accession>A0ABY8B160</accession>
<evidence type="ECO:0000256" key="2">
    <source>
        <dbReference type="SAM" id="SignalP"/>
    </source>
</evidence>
<sequence>MAKKKQFVTAAAAFAVAASAVAPAITADAASTTVRLSSDYVRGGDLNAALDKEYKGSEIHWYKSSIDMNKLGVFQTAKGFVKGKGIKVEKKLRVLNYAQEIKPESEFVFEQGVPVSGIRVQPVLFADGVVYNKPLFVAGFSTEKVGEFEGTLTYSNKAYGSVTKTVKYKVVASKVEFSEVKHEVKDDVLSVSADVKNLKEGEKVELVIFPGKDESKPLDPYTAEIKDGKVMVSAKDIPAGTHSFILRSGDVKTEAMNFVVEAPMVKEVKAINATQVEVAFNKAVDAKSLFVDGVSGALKAGVLTFNTIDSVASGNFAGKLSQDGKVLTLTADNNLEKRYDVVIDKVKTVSGADVEKYSKIITIEKDAVAPMITGTERITATKVKVKFSEPMTSAGSTTFKLADGTVVSGISGQGILVDGGMAFELDLSATTVPVGKEIIATVIGAADKAGNLLTPNPATVSILKGDKDGVAPTVATVVQSGAKTIEIMFSEALSTKPTVSLDGVAVNAADVAIDSKDSKKVVVTAPAVLEGDKVVTIAGAIDGSGETQAATNRVVKFVKDAVAPKVVSSAVVVDATDKAEYLELTFDKNVLLAPAQIDVKDSSFVKDFVTTSIADGTLGPISIDYKDPANKQVLRVKLDTLLGLAATDVEGAKYALNYALTGVASEYGVAVTSGTASFTRGKDGTAVNTTPQALADTNAIVQTPNNNDEITVTFKENVDAATATNVANYIVGGAVVESATVNSTAPKAVVLKLKADSNTFTGARNVTVQNVKAAGSTVAMPTTTLAITLKENVAPTATAQLQADLQSIKITFSENVFQTANTTDDFGLFVGTDAYTYDHDSNPATDEIAFTVDSGLALLEASAANTITIALPEKVTAAELTKGLSLKSVTGYDVKDAAGNKLRINGSVAVSNN</sequence>
<keyword evidence="4" id="KW-1185">Reference proteome</keyword>
<evidence type="ECO:0000313" key="3">
    <source>
        <dbReference type="EMBL" id="WED55871.1"/>
    </source>
</evidence>
<dbReference type="EMBL" id="CP109617">
    <property type="protein sequence ID" value="WED55871.1"/>
    <property type="molecule type" value="Genomic_DNA"/>
</dbReference>
<dbReference type="Gene3D" id="2.60.40.1220">
    <property type="match status" value="3"/>
</dbReference>
<name>A0ABY8B160_9BACL</name>